<proteinExistence type="predicted"/>
<gene>
    <name evidence="2" type="primary">ORF139878</name>
</gene>
<feature type="non-terminal residue" evidence="2">
    <location>
        <position position="1"/>
    </location>
</feature>
<dbReference type="AlphaFoldDB" id="A0A0B7ASW9"/>
<feature type="region of interest" description="Disordered" evidence="1">
    <location>
        <begin position="56"/>
        <end position="82"/>
    </location>
</feature>
<evidence type="ECO:0000313" key="2">
    <source>
        <dbReference type="EMBL" id="CEK83943.1"/>
    </source>
</evidence>
<dbReference type="EMBL" id="HACG01037078">
    <property type="protein sequence ID" value="CEK83943.1"/>
    <property type="molecule type" value="Transcribed_RNA"/>
</dbReference>
<protein>
    <submittedName>
        <fullName evidence="2">Uncharacterized protein</fullName>
    </submittedName>
</protein>
<sequence>ESTFDLYKSIYTNQMCAQSGLEICKTSTKTDSHIRLRKDVSGEFSKFVGNREYQISRSPGAQTSTISTRKLKGENGSGRDIY</sequence>
<feature type="compositionally biased region" description="Polar residues" evidence="1">
    <location>
        <begin position="56"/>
        <end position="68"/>
    </location>
</feature>
<organism evidence="2">
    <name type="scientific">Arion vulgaris</name>
    <dbReference type="NCBI Taxonomy" id="1028688"/>
    <lineage>
        <taxon>Eukaryota</taxon>
        <taxon>Metazoa</taxon>
        <taxon>Spiralia</taxon>
        <taxon>Lophotrochozoa</taxon>
        <taxon>Mollusca</taxon>
        <taxon>Gastropoda</taxon>
        <taxon>Heterobranchia</taxon>
        <taxon>Euthyneura</taxon>
        <taxon>Panpulmonata</taxon>
        <taxon>Eupulmonata</taxon>
        <taxon>Stylommatophora</taxon>
        <taxon>Helicina</taxon>
        <taxon>Arionoidea</taxon>
        <taxon>Arionidae</taxon>
        <taxon>Arion</taxon>
    </lineage>
</organism>
<name>A0A0B7ASW9_9EUPU</name>
<evidence type="ECO:0000256" key="1">
    <source>
        <dbReference type="SAM" id="MobiDB-lite"/>
    </source>
</evidence>
<reference evidence="2" key="1">
    <citation type="submission" date="2014-12" db="EMBL/GenBank/DDBJ databases">
        <title>Insight into the proteome of Arion vulgaris.</title>
        <authorList>
            <person name="Aradska J."/>
            <person name="Bulat T."/>
            <person name="Smidak R."/>
            <person name="Sarate P."/>
            <person name="Gangsoo J."/>
            <person name="Sialana F."/>
            <person name="Bilban M."/>
            <person name="Lubec G."/>
        </authorList>
    </citation>
    <scope>NUCLEOTIDE SEQUENCE</scope>
    <source>
        <tissue evidence="2">Skin</tissue>
    </source>
</reference>
<accession>A0A0B7ASW9</accession>